<accession>A0A9D1WNX8</accession>
<proteinExistence type="predicted"/>
<keyword evidence="2" id="KW-0732">Signal</keyword>
<evidence type="ECO:0000256" key="1">
    <source>
        <dbReference type="SAM" id="MobiDB-lite"/>
    </source>
</evidence>
<gene>
    <name evidence="3" type="ORF">H9854_10375</name>
</gene>
<name>A0A9D1WNX8_9GAMM</name>
<evidence type="ECO:0000313" key="3">
    <source>
        <dbReference type="EMBL" id="HIX62625.1"/>
    </source>
</evidence>
<evidence type="ECO:0000313" key="4">
    <source>
        <dbReference type="Proteomes" id="UP000824248"/>
    </source>
</evidence>
<feature type="compositionally biased region" description="Low complexity" evidence="1">
    <location>
        <begin position="74"/>
        <end position="95"/>
    </location>
</feature>
<reference evidence="3" key="1">
    <citation type="journal article" date="2021" name="PeerJ">
        <title>Extensive microbial diversity within the chicken gut microbiome revealed by metagenomics and culture.</title>
        <authorList>
            <person name="Gilroy R."/>
            <person name="Ravi A."/>
            <person name="Getino M."/>
            <person name="Pursley I."/>
            <person name="Horton D.L."/>
            <person name="Alikhan N.F."/>
            <person name="Baker D."/>
            <person name="Gharbi K."/>
            <person name="Hall N."/>
            <person name="Watson M."/>
            <person name="Adriaenssens E.M."/>
            <person name="Foster-Nyarko E."/>
            <person name="Jarju S."/>
            <person name="Secka A."/>
            <person name="Antonio M."/>
            <person name="Oren A."/>
            <person name="Chaudhuri R.R."/>
            <person name="La Ragione R."/>
            <person name="Hildebrand F."/>
            <person name="Pallen M.J."/>
        </authorList>
    </citation>
    <scope>NUCLEOTIDE SEQUENCE</scope>
    <source>
        <strain evidence="3">1193</strain>
    </source>
</reference>
<dbReference type="EMBL" id="DXFC01000309">
    <property type="protein sequence ID" value="HIX62625.1"/>
    <property type="molecule type" value="Genomic_DNA"/>
</dbReference>
<evidence type="ECO:0000256" key="2">
    <source>
        <dbReference type="SAM" id="SignalP"/>
    </source>
</evidence>
<feature type="compositionally biased region" description="Low complexity" evidence="1">
    <location>
        <begin position="27"/>
        <end position="37"/>
    </location>
</feature>
<comment type="caution">
    <text evidence="3">The sequence shown here is derived from an EMBL/GenBank/DDBJ whole genome shotgun (WGS) entry which is preliminary data.</text>
</comment>
<reference evidence="3" key="2">
    <citation type="submission" date="2021-04" db="EMBL/GenBank/DDBJ databases">
        <authorList>
            <person name="Gilroy R."/>
        </authorList>
    </citation>
    <scope>NUCLEOTIDE SEQUENCE</scope>
    <source>
        <strain evidence="3">1193</strain>
    </source>
</reference>
<feature type="region of interest" description="Disordered" evidence="1">
    <location>
        <begin position="27"/>
        <end position="144"/>
    </location>
</feature>
<sequence>MSREFLKKLGVMGVTLGLTASPFALAQQTQQDDFQTTPGQATDNADPVVPQTQQQDSFGQDDGFGQDNLDQEQNDFGQGQDSFDQGQDSFGQDNQPGFQDSEPGFGDGAQSLPGESAPDPYAPGEAADPYGSEPDANTGTGTLQ</sequence>
<dbReference type="AlphaFoldDB" id="A0A9D1WNX8"/>
<feature type="compositionally biased region" description="Low complexity" evidence="1">
    <location>
        <begin position="51"/>
        <end position="68"/>
    </location>
</feature>
<feature type="chain" id="PRO_5039505723" evidence="2">
    <location>
        <begin position="27"/>
        <end position="144"/>
    </location>
</feature>
<organism evidence="3 4">
    <name type="scientific">Candidatus Halomonas stercoripullorum</name>
    <dbReference type="NCBI Taxonomy" id="2838617"/>
    <lineage>
        <taxon>Bacteria</taxon>
        <taxon>Pseudomonadati</taxon>
        <taxon>Pseudomonadota</taxon>
        <taxon>Gammaproteobacteria</taxon>
        <taxon>Oceanospirillales</taxon>
        <taxon>Halomonadaceae</taxon>
        <taxon>Halomonas</taxon>
    </lineage>
</organism>
<feature type="signal peptide" evidence="2">
    <location>
        <begin position="1"/>
        <end position="26"/>
    </location>
</feature>
<dbReference type="Proteomes" id="UP000824248">
    <property type="component" value="Unassembled WGS sequence"/>
</dbReference>
<protein>
    <submittedName>
        <fullName evidence="3">Uncharacterized protein</fullName>
    </submittedName>
</protein>
<feature type="compositionally biased region" description="Polar residues" evidence="1">
    <location>
        <begin position="135"/>
        <end position="144"/>
    </location>
</feature>